<dbReference type="Proteomes" id="UP000192602">
    <property type="component" value="Unassembled WGS sequence"/>
</dbReference>
<dbReference type="Pfam" id="PF01435">
    <property type="entry name" value="Peptidase_M48"/>
    <property type="match status" value="1"/>
</dbReference>
<dbReference type="CDD" id="cd07331">
    <property type="entry name" value="M48C_Oma1_like"/>
    <property type="match status" value="1"/>
</dbReference>
<gene>
    <name evidence="8" type="ORF">SAMN05660197_1400</name>
</gene>
<name>A0A1W1WV30_9BACT</name>
<evidence type="ECO:0000259" key="7">
    <source>
        <dbReference type="Pfam" id="PF01435"/>
    </source>
</evidence>
<evidence type="ECO:0000313" key="9">
    <source>
        <dbReference type="Proteomes" id="UP000192602"/>
    </source>
</evidence>
<dbReference type="GO" id="GO:0051603">
    <property type="term" value="P:proteolysis involved in protein catabolic process"/>
    <property type="evidence" value="ECO:0007669"/>
    <property type="project" value="TreeGrafter"/>
</dbReference>
<sequence length="260" mass="30154">MKKFFALITVLLLFVACTKNPYIHRSQLILISPQQEIQIGLNAKQQILQRAKVSHNPYYNRLVKEVATRIAKVADEEFHPGYRWEFYVLESPQVNAFCLPGGKIFVYTGLLKLIDNPDQLAAVIGHEVAHAILRHGSERVSMAMIGEVGKKLLAQGLNINERGWGPLFDLAYGVTAQYGVLYPYSRKFEYEADKLGLYLMYKACYNPYEAIKFWYKMMQQSRKKVPEFLSTHPSDEHRIEALRKYIKELITIKRDCSRRF</sequence>
<accession>A0A1W1WV30</accession>
<dbReference type="GO" id="GO:0016020">
    <property type="term" value="C:membrane"/>
    <property type="evidence" value="ECO:0007669"/>
    <property type="project" value="TreeGrafter"/>
</dbReference>
<feature type="domain" description="Peptidase M48" evidence="7">
    <location>
        <begin position="64"/>
        <end position="245"/>
    </location>
</feature>
<dbReference type="OrthoDB" id="9810445at2"/>
<dbReference type="PANTHER" id="PTHR22726:SF1">
    <property type="entry name" value="METALLOENDOPEPTIDASE OMA1, MITOCHONDRIAL"/>
    <property type="match status" value="1"/>
</dbReference>
<dbReference type="InterPro" id="IPR051156">
    <property type="entry name" value="Mito/Outer_Membr_Metalloprot"/>
</dbReference>
<comment type="cofactor">
    <cofactor evidence="6">
        <name>Zn(2+)</name>
        <dbReference type="ChEBI" id="CHEBI:29105"/>
    </cofactor>
    <text evidence="6">Binds 1 zinc ion per subunit.</text>
</comment>
<dbReference type="EMBL" id="FWWZ01000001">
    <property type="protein sequence ID" value="SMC09583.1"/>
    <property type="molecule type" value="Genomic_DNA"/>
</dbReference>
<comment type="similarity">
    <text evidence="6">Belongs to the peptidase M48 family.</text>
</comment>
<keyword evidence="2" id="KW-0479">Metal-binding</keyword>
<keyword evidence="3 6" id="KW-0378">Hydrolase</keyword>
<keyword evidence="4 6" id="KW-0862">Zinc</keyword>
<protein>
    <submittedName>
        <fullName evidence="8">Peptidase family M48</fullName>
    </submittedName>
</protein>
<proteinExistence type="inferred from homology"/>
<dbReference type="GO" id="GO:0046872">
    <property type="term" value="F:metal ion binding"/>
    <property type="evidence" value="ECO:0007669"/>
    <property type="project" value="UniProtKB-KW"/>
</dbReference>
<evidence type="ECO:0000313" key="8">
    <source>
        <dbReference type="EMBL" id="SMC09583.1"/>
    </source>
</evidence>
<evidence type="ECO:0000256" key="3">
    <source>
        <dbReference type="ARBA" id="ARBA00022801"/>
    </source>
</evidence>
<evidence type="ECO:0000256" key="5">
    <source>
        <dbReference type="ARBA" id="ARBA00023049"/>
    </source>
</evidence>
<dbReference type="STRING" id="1069081.SAMN05660197_1400"/>
<keyword evidence="5 6" id="KW-0482">Metalloprotease</keyword>
<dbReference type="AlphaFoldDB" id="A0A1W1WV30"/>
<dbReference type="RefSeq" id="WP_143779642.1">
    <property type="nucleotide sequence ID" value="NZ_AP026671.1"/>
</dbReference>
<dbReference type="PROSITE" id="PS51257">
    <property type="entry name" value="PROKAR_LIPOPROTEIN"/>
    <property type="match status" value="1"/>
</dbReference>
<keyword evidence="1 6" id="KW-0645">Protease</keyword>
<evidence type="ECO:0000256" key="1">
    <source>
        <dbReference type="ARBA" id="ARBA00022670"/>
    </source>
</evidence>
<organism evidence="8 9">
    <name type="scientific">Nitratiruptor tergarcus DSM 16512</name>
    <dbReference type="NCBI Taxonomy" id="1069081"/>
    <lineage>
        <taxon>Bacteria</taxon>
        <taxon>Pseudomonadati</taxon>
        <taxon>Campylobacterota</taxon>
        <taxon>Epsilonproteobacteria</taxon>
        <taxon>Nautiliales</taxon>
        <taxon>Nitratiruptoraceae</taxon>
        <taxon>Nitratiruptor</taxon>
    </lineage>
</organism>
<dbReference type="InterPro" id="IPR001915">
    <property type="entry name" value="Peptidase_M48"/>
</dbReference>
<dbReference type="PANTHER" id="PTHR22726">
    <property type="entry name" value="METALLOENDOPEPTIDASE OMA1"/>
    <property type="match status" value="1"/>
</dbReference>
<dbReference type="Gene3D" id="3.30.2010.10">
    <property type="entry name" value="Metalloproteases ('zincins'), catalytic domain"/>
    <property type="match status" value="1"/>
</dbReference>
<evidence type="ECO:0000256" key="2">
    <source>
        <dbReference type="ARBA" id="ARBA00022723"/>
    </source>
</evidence>
<keyword evidence="9" id="KW-1185">Reference proteome</keyword>
<evidence type="ECO:0000256" key="4">
    <source>
        <dbReference type="ARBA" id="ARBA00022833"/>
    </source>
</evidence>
<dbReference type="GO" id="GO:0004222">
    <property type="term" value="F:metalloendopeptidase activity"/>
    <property type="evidence" value="ECO:0007669"/>
    <property type="project" value="InterPro"/>
</dbReference>
<evidence type="ECO:0000256" key="6">
    <source>
        <dbReference type="RuleBase" id="RU003983"/>
    </source>
</evidence>
<reference evidence="9" key="1">
    <citation type="submission" date="2017-04" db="EMBL/GenBank/DDBJ databases">
        <authorList>
            <person name="Varghese N."/>
            <person name="Submissions S."/>
        </authorList>
    </citation>
    <scope>NUCLEOTIDE SEQUENCE [LARGE SCALE GENOMIC DNA]</scope>
    <source>
        <strain evidence="9">DSM 16512</strain>
    </source>
</reference>